<proteinExistence type="predicted"/>
<keyword evidence="1" id="KW-1185">Reference proteome</keyword>
<evidence type="ECO:0000313" key="2">
    <source>
        <dbReference type="WBParaSite" id="maker-unitig_39571-snap-gene-0.2-mRNA-1"/>
    </source>
</evidence>
<protein>
    <submittedName>
        <fullName evidence="2">C2 domain-containing protein</fullName>
    </submittedName>
</protein>
<organism evidence="1 2">
    <name type="scientific">Macrostomum lignano</name>
    <dbReference type="NCBI Taxonomy" id="282301"/>
    <lineage>
        <taxon>Eukaryota</taxon>
        <taxon>Metazoa</taxon>
        <taxon>Spiralia</taxon>
        <taxon>Lophotrochozoa</taxon>
        <taxon>Platyhelminthes</taxon>
        <taxon>Rhabditophora</taxon>
        <taxon>Macrostomorpha</taxon>
        <taxon>Macrostomida</taxon>
        <taxon>Macrostomidae</taxon>
        <taxon>Macrostomum</taxon>
    </lineage>
</organism>
<accession>A0A1I8FLR9</accession>
<dbReference type="WBParaSite" id="maker-unitig_39571-snap-gene-0.2-mRNA-1">
    <property type="protein sequence ID" value="maker-unitig_39571-snap-gene-0.2-mRNA-1"/>
    <property type="gene ID" value="maker-unitig_39571-snap-gene-0.2"/>
</dbReference>
<reference evidence="2" key="1">
    <citation type="submission" date="2016-11" db="UniProtKB">
        <authorList>
            <consortium name="WormBaseParasite"/>
        </authorList>
    </citation>
    <scope>IDENTIFICATION</scope>
</reference>
<sequence length="126" mass="13905">MKGSGFRCGQLKSALILFKVEDVLRETSTPNPTWKESFMFPIKQIPAGRRHGRAVDLRQKVQQLVVRLVQQVAKFGQVAVRCGGGWTGYAAGVQQVLRSVSMRRETSSCRLRRAAGGGTRDCPDEG</sequence>
<evidence type="ECO:0000313" key="1">
    <source>
        <dbReference type="Proteomes" id="UP000095280"/>
    </source>
</evidence>
<dbReference type="Proteomes" id="UP000095280">
    <property type="component" value="Unplaced"/>
</dbReference>
<name>A0A1I8FLR9_9PLAT</name>
<dbReference type="AlphaFoldDB" id="A0A1I8FLR9"/>